<dbReference type="VEuPathDB" id="FungiDB:BO70DRAFT_413827"/>
<evidence type="ECO:0000256" key="4">
    <source>
        <dbReference type="ARBA" id="ARBA00023136"/>
    </source>
</evidence>
<feature type="transmembrane region" description="Helical" evidence="7">
    <location>
        <begin position="103"/>
        <end position="126"/>
    </location>
</feature>
<evidence type="ECO:0000256" key="1">
    <source>
        <dbReference type="ARBA" id="ARBA00004141"/>
    </source>
</evidence>
<dbReference type="AlphaFoldDB" id="A0A317VIQ7"/>
<proteinExistence type="inferred from homology"/>
<gene>
    <name evidence="9" type="ORF">BO70DRAFT_413827</name>
</gene>
<sequence>MVHDSRQNTALALVVVFPVLAGVAILMRAWSRSLTGSKLGSDIKVNYIGIHTWDIPADYDEKQGLIWNYANQLVYNPCLTMIKLSVLLFLRRLESQSVVVNRLIWFTIAVTIALFLAVIGADVFQCHPVAYVYDMSIPSGTCINQGAFYVASAVTNLVTDLMVMSIPVLIMRSLQMPVKRKIAICVVLSFGGITTGAGVWRLALLIQAFYPSHPVHDASYSIGFCSSAMEVNVAVVAACAPCFKAIASTYLPRLWGTSQRSEYTSTPSKHPTTPSSARFGRPRLMSDPRAEDDTFELAGPYIRRSAVDPAAMEREMRKYYHYAGAERASLSSEDGVEGLGAGSVLERYAAESRTDVDREEIEDRVDWLV</sequence>
<dbReference type="OrthoDB" id="5329176at2759"/>
<feature type="transmembrane region" description="Helical" evidence="7">
    <location>
        <begin position="73"/>
        <end position="91"/>
    </location>
</feature>
<evidence type="ECO:0000256" key="5">
    <source>
        <dbReference type="ARBA" id="ARBA00038359"/>
    </source>
</evidence>
<reference evidence="9 10" key="1">
    <citation type="submission" date="2016-12" db="EMBL/GenBank/DDBJ databases">
        <title>The genomes of Aspergillus section Nigri reveals drivers in fungal speciation.</title>
        <authorList>
            <consortium name="DOE Joint Genome Institute"/>
            <person name="Vesth T.C."/>
            <person name="Nybo J."/>
            <person name="Theobald S."/>
            <person name="Brandl J."/>
            <person name="Frisvad J.C."/>
            <person name="Nielsen K.F."/>
            <person name="Lyhne E.K."/>
            <person name="Kogle M.E."/>
            <person name="Kuo A."/>
            <person name="Riley R."/>
            <person name="Clum A."/>
            <person name="Nolan M."/>
            <person name="Lipzen A."/>
            <person name="Salamov A."/>
            <person name="Henrissat B."/>
            <person name="Wiebenga A."/>
            <person name="De Vries R.P."/>
            <person name="Grigoriev I.V."/>
            <person name="Mortensen U.H."/>
            <person name="Andersen M.R."/>
            <person name="Baker S.E."/>
        </authorList>
    </citation>
    <scope>NUCLEOTIDE SEQUENCE [LARGE SCALE GENOMIC DNA]</scope>
    <source>
        <strain evidence="9 10">CBS 117.55</strain>
    </source>
</reference>
<evidence type="ECO:0000256" key="6">
    <source>
        <dbReference type="SAM" id="MobiDB-lite"/>
    </source>
</evidence>
<feature type="transmembrane region" description="Helical" evidence="7">
    <location>
        <begin position="12"/>
        <end position="30"/>
    </location>
</feature>
<accession>A0A317VIQ7</accession>
<keyword evidence="3 7" id="KW-1133">Transmembrane helix</keyword>
<evidence type="ECO:0000256" key="7">
    <source>
        <dbReference type="SAM" id="Phobius"/>
    </source>
</evidence>
<comment type="caution">
    <text evidence="9">The sequence shown here is derived from an EMBL/GenBank/DDBJ whole genome shotgun (WGS) entry which is preliminary data.</text>
</comment>
<dbReference type="Pfam" id="PF20684">
    <property type="entry name" value="Fung_rhodopsin"/>
    <property type="match status" value="1"/>
</dbReference>
<dbReference type="PANTHER" id="PTHR33048">
    <property type="entry name" value="PTH11-LIKE INTEGRAL MEMBRANE PROTEIN (AFU_ORTHOLOGUE AFUA_5G11245)"/>
    <property type="match status" value="1"/>
</dbReference>
<evidence type="ECO:0000313" key="10">
    <source>
        <dbReference type="Proteomes" id="UP000247233"/>
    </source>
</evidence>
<name>A0A317VIQ7_9EURO</name>
<organism evidence="9 10">
    <name type="scientific">Aspergillus heteromorphus CBS 117.55</name>
    <dbReference type="NCBI Taxonomy" id="1448321"/>
    <lineage>
        <taxon>Eukaryota</taxon>
        <taxon>Fungi</taxon>
        <taxon>Dikarya</taxon>
        <taxon>Ascomycota</taxon>
        <taxon>Pezizomycotina</taxon>
        <taxon>Eurotiomycetes</taxon>
        <taxon>Eurotiomycetidae</taxon>
        <taxon>Eurotiales</taxon>
        <taxon>Aspergillaceae</taxon>
        <taxon>Aspergillus</taxon>
        <taxon>Aspergillus subgen. Circumdati</taxon>
    </lineage>
</organism>
<evidence type="ECO:0000259" key="8">
    <source>
        <dbReference type="Pfam" id="PF20684"/>
    </source>
</evidence>
<dbReference type="GO" id="GO:0016020">
    <property type="term" value="C:membrane"/>
    <property type="evidence" value="ECO:0007669"/>
    <property type="project" value="UniProtKB-SubCell"/>
</dbReference>
<dbReference type="EMBL" id="MSFL01000025">
    <property type="protein sequence ID" value="PWY73067.1"/>
    <property type="molecule type" value="Genomic_DNA"/>
</dbReference>
<protein>
    <recommendedName>
        <fullName evidence="8">Rhodopsin domain-containing protein</fullName>
    </recommendedName>
</protein>
<keyword evidence="10" id="KW-1185">Reference proteome</keyword>
<dbReference type="InterPro" id="IPR049326">
    <property type="entry name" value="Rhodopsin_dom_fungi"/>
</dbReference>
<keyword evidence="2 7" id="KW-0812">Transmembrane</keyword>
<dbReference type="RefSeq" id="XP_025396721.1">
    <property type="nucleotide sequence ID" value="XM_025547337.1"/>
</dbReference>
<dbReference type="Proteomes" id="UP000247233">
    <property type="component" value="Unassembled WGS sequence"/>
</dbReference>
<dbReference type="STRING" id="1448321.A0A317VIQ7"/>
<feature type="transmembrane region" description="Helical" evidence="7">
    <location>
        <begin position="182"/>
        <end position="200"/>
    </location>
</feature>
<feature type="compositionally biased region" description="Low complexity" evidence="6">
    <location>
        <begin position="264"/>
        <end position="276"/>
    </location>
</feature>
<feature type="region of interest" description="Disordered" evidence="6">
    <location>
        <begin position="261"/>
        <end position="285"/>
    </location>
</feature>
<evidence type="ECO:0000313" key="9">
    <source>
        <dbReference type="EMBL" id="PWY73067.1"/>
    </source>
</evidence>
<evidence type="ECO:0000256" key="2">
    <source>
        <dbReference type="ARBA" id="ARBA00022692"/>
    </source>
</evidence>
<evidence type="ECO:0000256" key="3">
    <source>
        <dbReference type="ARBA" id="ARBA00022989"/>
    </source>
</evidence>
<keyword evidence="4 7" id="KW-0472">Membrane</keyword>
<comment type="subcellular location">
    <subcellularLocation>
        <location evidence="1">Membrane</location>
        <topology evidence="1">Multi-pass membrane protein</topology>
    </subcellularLocation>
</comment>
<dbReference type="GeneID" id="37069574"/>
<feature type="domain" description="Rhodopsin" evidence="8">
    <location>
        <begin position="47"/>
        <end position="247"/>
    </location>
</feature>
<dbReference type="PANTHER" id="PTHR33048:SF47">
    <property type="entry name" value="INTEGRAL MEMBRANE PROTEIN-RELATED"/>
    <property type="match status" value="1"/>
</dbReference>
<dbReference type="InterPro" id="IPR052337">
    <property type="entry name" value="SAT4-like"/>
</dbReference>
<comment type="similarity">
    <text evidence="5">Belongs to the SAT4 family.</text>
</comment>
<feature type="transmembrane region" description="Helical" evidence="7">
    <location>
        <begin position="146"/>
        <end position="170"/>
    </location>
</feature>